<protein>
    <submittedName>
        <fullName evidence="1">Uncharacterized protein</fullName>
    </submittedName>
</protein>
<feature type="non-terminal residue" evidence="1">
    <location>
        <position position="212"/>
    </location>
</feature>
<gene>
    <name evidence="1" type="ORF">ACFSNB_18765</name>
</gene>
<evidence type="ECO:0000313" key="1">
    <source>
        <dbReference type="EMBL" id="MFD2235831.1"/>
    </source>
</evidence>
<dbReference type="Proteomes" id="UP001597296">
    <property type="component" value="Unassembled WGS sequence"/>
</dbReference>
<reference evidence="2" key="1">
    <citation type="journal article" date="2019" name="Int. J. Syst. Evol. Microbiol.">
        <title>The Global Catalogue of Microorganisms (GCM) 10K type strain sequencing project: providing services to taxonomists for standard genome sequencing and annotation.</title>
        <authorList>
            <consortium name="The Broad Institute Genomics Platform"/>
            <consortium name="The Broad Institute Genome Sequencing Center for Infectious Disease"/>
            <person name="Wu L."/>
            <person name="Ma J."/>
        </authorList>
    </citation>
    <scope>NUCLEOTIDE SEQUENCE [LARGE SCALE GENOMIC DNA]</scope>
    <source>
        <strain evidence="2">KCTC 15012</strain>
    </source>
</reference>
<accession>A0ABW5CFX7</accession>
<proteinExistence type="predicted"/>
<comment type="caution">
    <text evidence="1">The sequence shown here is derived from an EMBL/GenBank/DDBJ whole genome shotgun (WGS) entry which is preliminary data.</text>
</comment>
<dbReference type="Gene3D" id="2.60.40.4270">
    <property type="entry name" value="Listeria-Bacteroides repeat domain"/>
    <property type="match status" value="1"/>
</dbReference>
<organism evidence="1 2">
    <name type="scientific">Phaeospirillum tilakii</name>
    <dbReference type="NCBI Taxonomy" id="741673"/>
    <lineage>
        <taxon>Bacteria</taxon>
        <taxon>Pseudomonadati</taxon>
        <taxon>Pseudomonadota</taxon>
        <taxon>Alphaproteobacteria</taxon>
        <taxon>Rhodospirillales</taxon>
        <taxon>Rhodospirillaceae</taxon>
        <taxon>Phaeospirillum</taxon>
    </lineage>
</organism>
<evidence type="ECO:0000313" key="2">
    <source>
        <dbReference type="Proteomes" id="UP001597296"/>
    </source>
</evidence>
<sequence length="212" mass="23365">DYKQYVTKKKDVSGVNYLFKGWYDTENGLGDPVDFSNIKMPAGGLVYYGIWEKEFIPVIVHNETVLDTSVSNDKYVLLVDPGKTITDKGAVFYGVLDSDGSVKVDPNGTPIVDTSRTFDGTLTVNDKLNYDGTTLQPEWYRLVNGRLESVNPSTLQISKHGTIYVPVWNYPTKTLNYNANGGANPPTTSDLKFKENIAIADPGAMTPPKEGL</sequence>
<dbReference type="EMBL" id="JBHUIY010000116">
    <property type="protein sequence ID" value="MFD2235831.1"/>
    <property type="molecule type" value="Genomic_DNA"/>
</dbReference>
<keyword evidence="2" id="KW-1185">Reference proteome</keyword>
<feature type="non-terminal residue" evidence="1">
    <location>
        <position position="1"/>
    </location>
</feature>
<dbReference type="InterPro" id="IPR042229">
    <property type="entry name" value="Listeria/Bacterioides_rpt_sf"/>
</dbReference>
<dbReference type="RefSeq" id="WP_377319346.1">
    <property type="nucleotide sequence ID" value="NZ_JBHUIY010000116.1"/>
</dbReference>
<name>A0ABW5CFX7_9PROT</name>